<evidence type="ECO:0000313" key="7">
    <source>
        <dbReference type="Proteomes" id="UP000007875"/>
    </source>
</evidence>
<comment type="cofactor">
    <cofactor evidence="1">
        <name>pyridoxal 5'-phosphate</name>
        <dbReference type="ChEBI" id="CHEBI:597326"/>
    </cofactor>
</comment>
<dbReference type="eggNOG" id="ENOG502QPS1">
    <property type="taxonomic scope" value="Eukaryota"/>
</dbReference>
<name>H2ZNN3_CIOSA</name>
<evidence type="ECO:0000256" key="1">
    <source>
        <dbReference type="ARBA" id="ARBA00001933"/>
    </source>
</evidence>
<dbReference type="PANTHER" id="PTHR43780:SF2">
    <property type="entry name" value="1-AMINOCYCLOPROPANE-1-CARBOXYLATE DEAMINASE-RELATED"/>
    <property type="match status" value="1"/>
</dbReference>
<dbReference type="InterPro" id="IPR027278">
    <property type="entry name" value="ACCD_DCysDesulf"/>
</dbReference>
<keyword evidence="7" id="KW-1185">Reference proteome</keyword>
<dbReference type="STRING" id="51511.ENSCSAVP00000019199"/>
<dbReference type="GO" id="GO:0019148">
    <property type="term" value="F:D-cysteine desulfhydrase activity"/>
    <property type="evidence" value="ECO:0007669"/>
    <property type="project" value="TreeGrafter"/>
</dbReference>
<dbReference type="SUPFAM" id="SSF53686">
    <property type="entry name" value="Tryptophan synthase beta subunit-like PLP-dependent enzymes"/>
    <property type="match status" value="1"/>
</dbReference>
<comment type="similarity">
    <text evidence="2">Belongs to the ACC deaminase/D-cysteine desulfhydrase family.</text>
</comment>
<dbReference type="Ensembl" id="ENSCSAVT00000019406.1">
    <property type="protein sequence ID" value="ENSCSAVP00000019199.1"/>
    <property type="gene ID" value="ENSCSAVG00000011275.1"/>
</dbReference>
<protein>
    <recommendedName>
        <fullName evidence="5">Tryptophan synthase beta chain-like PALP domain-containing protein</fullName>
    </recommendedName>
</protein>
<evidence type="ECO:0000256" key="3">
    <source>
        <dbReference type="ARBA" id="ARBA00022898"/>
    </source>
</evidence>
<dbReference type="Proteomes" id="UP000007875">
    <property type="component" value="Unassembled WGS sequence"/>
</dbReference>
<reference evidence="6" key="2">
    <citation type="submission" date="2025-08" db="UniProtKB">
        <authorList>
            <consortium name="Ensembl"/>
        </authorList>
    </citation>
    <scope>IDENTIFICATION</scope>
</reference>
<feature type="active site" description="Nucleophile" evidence="4">
    <location>
        <position position="3"/>
    </location>
</feature>
<sequence length="278" mass="30554">MQSNHCRATAVAARELGLDSHLLLRSTDPIMPSFNNLGNLLPSMLCGSKIYLIPKNSKYETTIKPKQETLAEEIKKSTGSPVCCIPIGGSNSTGLFGYIEAWHEMEKQNVLNDFDDIVLACGSGGSIAGLAIGNYLTGQKIRLHAISVCDDQLYLAHVNAMLKELGISETSSEALVDIIDGYKGAGYGLTNKQDHEFLHQIALQTGILCDPVYTGKAVKGLVAELNINPKRFQGNRVLYIHTGCVFGLYDSTINEELKRQYTDDNLFSWFEETAQKLF</sequence>
<evidence type="ECO:0000259" key="5">
    <source>
        <dbReference type="Pfam" id="PF00291"/>
    </source>
</evidence>
<keyword evidence="3" id="KW-0663">Pyridoxal phosphate</keyword>
<evidence type="ECO:0000313" key="6">
    <source>
        <dbReference type="Ensembl" id="ENSCSAVP00000019199.1"/>
    </source>
</evidence>
<dbReference type="AlphaFoldDB" id="H2ZNN3"/>
<dbReference type="InterPro" id="IPR001926">
    <property type="entry name" value="TrpB-like_PALP"/>
</dbReference>
<dbReference type="InParanoid" id="H2ZNN3"/>
<organism evidence="6 7">
    <name type="scientific">Ciona savignyi</name>
    <name type="common">Pacific transparent sea squirt</name>
    <dbReference type="NCBI Taxonomy" id="51511"/>
    <lineage>
        <taxon>Eukaryota</taxon>
        <taxon>Metazoa</taxon>
        <taxon>Chordata</taxon>
        <taxon>Tunicata</taxon>
        <taxon>Ascidiacea</taxon>
        <taxon>Phlebobranchia</taxon>
        <taxon>Cionidae</taxon>
        <taxon>Ciona</taxon>
    </lineage>
</organism>
<dbReference type="HOGENOM" id="CLU_048897_1_0_1"/>
<dbReference type="GeneTree" id="ENSGT00660000096058"/>
<evidence type="ECO:0000256" key="2">
    <source>
        <dbReference type="ARBA" id="ARBA00008639"/>
    </source>
</evidence>
<accession>H2ZNN3</accession>
<dbReference type="PIRSF" id="PIRSF006278">
    <property type="entry name" value="ACCD_DCysDesulf"/>
    <property type="match status" value="1"/>
</dbReference>
<evidence type="ECO:0000256" key="4">
    <source>
        <dbReference type="PIRSR" id="PIRSR006278-1"/>
    </source>
</evidence>
<dbReference type="OMA" id="ERYHAGT"/>
<reference evidence="7" key="1">
    <citation type="submission" date="2003-08" db="EMBL/GenBank/DDBJ databases">
        <authorList>
            <person name="Birren B."/>
            <person name="Nusbaum C."/>
            <person name="Abebe A."/>
            <person name="Abouelleil A."/>
            <person name="Adekoya E."/>
            <person name="Ait-zahra M."/>
            <person name="Allen N."/>
            <person name="Allen T."/>
            <person name="An P."/>
            <person name="Anderson M."/>
            <person name="Anderson S."/>
            <person name="Arachchi H."/>
            <person name="Armbruster J."/>
            <person name="Bachantsang P."/>
            <person name="Baldwin J."/>
            <person name="Barry A."/>
            <person name="Bayul T."/>
            <person name="Blitshsteyn B."/>
            <person name="Bloom T."/>
            <person name="Blye J."/>
            <person name="Boguslavskiy L."/>
            <person name="Borowsky M."/>
            <person name="Boukhgalter B."/>
            <person name="Brunache A."/>
            <person name="Butler J."/>
            <person name="Calixte N."/>
            <person name="Calvo S."/>
            <person name="Camarata J."/>
            <person name="Campo K."/>
            <person name="Chang J."/>
            <person name="Cheshatsang Y."/>
            <person name="Citroen M."/>
            <person name="Collymore A."/>
            <person name="Considine T."/>
            <person name="Cook A."/>
            <person name="Cooke P."/>
            <person name="Corum B."/>
            <person name="Cuomo C."/>
            <person name="David R."/>
            <person name="Dawoe T."/>
            <person name="Degray S."/>
            <person name="Dodge S."/>
            <person name="Dooley K."/>
            <person name="Dorje P."/>
            <person name="Dorjee K."/>
            <person name="Dorris L."/>
            <person name="Duffey N."/>
            <person name="Dupes A."/>
            <person name="Elkins T."/>
            <person name="Engels R."/>
            <person name="Erickson J."/>
            <person name="Farina A."/>
            <person name="Faro S."/>
            <person name="Ferreira P."/>
            <person name="Fischer H."/>
            <person name="Fitzgerald M."/>
            <person name="Foley K."/>
            <person name="Gage D."/>
            <person name="Galagan J."/>
            <person name="Gearin G."/>
            <person name="Gnerre S."/>
            <person name="Gnirke A."/>
            <person name="Goyette A."/>
            <person name="Graham J."/>
            <person name="Grandbois E."/>
            <person name="Gyaltsen K."/>
            <person name="Hafez N."/>
            <person name="Hagopian D."/>
            <person name="Hagos B."/>
            <person name="Hall J."/>
            <person name="Hatcher B."/>
            <person name="Heller A."/>
            <person name="Higgins H."/>
            <person name="Honan T."/>
            <person name="Horn A."/>
            <person name="Houde N."/>
            <person name="Hughes L."/>
            <person name="Hulme W."/>
            <person name="Husby E."/>
            <person name="Iliev I."/>
            <person name="Jaffe D."/>
            <person name="Jones C."/>
            <person name="Kamal M."/>
            <person name="Kamat A."/>
            <person name="Kamvysselis M."/>
            <person name="Karlsson E."/>
            <person name="Kells C."/>
            <person name="Kieu A."/>
            <person name="Kisner P."/>
            <person name="Kodira C."/>
            <person name="Kulbokas E."/>
            <person name="Labutti K."/>
            <person name="Lama D."/>
            <person name="Landers T."/>
            <person name="Leger J."/>
            <person name="Levine S."/>
            <person name="Lewis D."/>
            <person name="Lewis T."/>
            <person name="Lindblad-toh K."/>
            <person name="Liu X."/>
            <person name="Lokyitsang T."/>
            <person name="Lokyitsang Y."/>
            <person name="Lucien O."/>
            <person name="Lui A."/>
            <person name="Ma L.J."/>
            <person name="Mabbitt R."/>
            <person name="Macdonald J."/>
            <person name="Maclean C."/>
            <person name="Major J."/>
            <person name="Manning J."/>
            <person name="Marabella R."/>
            <person name="Maru K."/>
            <person name="Matthews C."/>
            <person name="Mauceli E."/>
            <person name="Mccarthy M."/>
            <person name="Mcdonough S."/>
            <person name="Mcghee T."/>
            <person name="Meldrim J."/>
            <person name="Meneus L."/>
            <person name="Mesirov J."/>
            <person name="Mihalev A."/>
            <person name="Mihova T."/>
            <person name="Mikkelsen T."/>
            <person name="Mlenga V."/>
            <person name="Moru K."/>
            <person name="Mozes J."/>
            <person name="Mulrain L."/>
            <person name="Munson G."/>
            <person name="Naylor J."/>
            <person name="Newes C."/>
            <person name="Nguyen C."/>
            <person name="Nguyen N."/>
            <person name="Nguyen T."/>
            <person name="Nicol R."/>
            <person name="Nielsen C."/>
            <person name="Nizzari M."/>
            <person name="Norbu C."/>
            <person name="Norbu N."/>
            <person name="O'donnell P."/>
            <person name="Okoawo O."/>
            <person name="O'leary S."/>
            <person name="Omotosho B."/>
            <person name="O'neill K."/>
            <person name="Osman S."/>
            <person name="Parker S."/>
            <person name="Perrin D."/>
            <person name="Phunkhang P."/>
            <person name="Piqani B."/>
            <person name="Purcell S."/>
            <person name="Rachupka T."/>
            <person name="Ramasamy U."/>
            <person name="Rameau R."/>
            <person name="Ray V."/>
            <person name="Raymond C."/>
            <person name="Retta R."/>
            <person name="Richardson S."/>
            <person name="Rise C."/>
            <person name="Rodriguez J."/>
            <person name="Rogers J."/>
            <person name="Rogov P."/>
            <person name="Rutman M."/>
            <person name="Schupbach R."/>
            <person name="Seaman C."/>
            <person name="Settipalli S."/>
            <person name="Sharpe T."/>
            <person name="Sheridan J."/>
            <person name="Sherpa N."/>
            <person name="Shi J."/>
            <person name="Smirnov S."/>
            <person name="Smith C."/>
            <person name="Sougnez C."/>
            <person name="Spencer B."/>
            <person name="Stalker J."/>
            <person name="Stange-thomann N."/>
            <person name="Stavropoulos S."/>
            <person name="Stetson K."/>
            <person name="Stone C."/>
            <person name="Stone S."/>
            <person name="Stubbs M."/>
            <person name="Talamas J."/>
            <person name="Tchuinga P."/>
            <person name="Tenzing P."/>
            <person name="Tesfaye S."/>
            <person name="Theodore J."/>
            <person name="Thoulutsang Y."/>
            <person name="Topham K."/>
            <person name="Towey S."/>
            <person name="Tsamla T."/>
            <person name="Tsomo N."/>
            <person name="Vallee D."/>
            <person name="Vassiliev H."/>
            <person name="Venkataraman V."/>
            <person name="Vinson J."/>
            <person name="Vo A."/>
            <person name="Wade C."/>
            <person name="Wang S."/>
            <person name="Wangchuk T."/>
            <person name="Wangdi T."/>
            <person name="Whittaker C."/>
            <person name="Wilkinson J."/>
            <person name="Wu Y."/>
            <person name="Wyman D."/>
            <person name="Yadav S."/>
            <person name="Yang S."/>
            <person name="Yang X."/>
            <person name="Yeager S."/>
            <person name="Yee E."/>
            <person name="Young G."/>
            <person name="Zainoun J."/>
            <person name="Zembeck L."/>
            <person name="Zimmer A."/>
            <person name="Zody M."/>
            <person name="Lander E."/>
        </authorList>
    </citation>
    <scope>NUCLEOTIDE SEQUENCE [LARGE SCALE GENOMIC DNA]</scope>
</reference>
<feature type="domain" description="Tryptophan synthase beta chain-like PALP" evidence="5">
    <location>
        <begin position="2"/>
        <end position="243"/>
    </location>
</feature>
<proteinExistence type="inferred from homology"/>
<dbReference type="PANTHER" id="PTHR43780">
    <property type="entry name" value="1-AMINOCYCLOPROPANE-1-CARBOXYLATE DEAMINASE-RELATED"/>
    <property type="match status" value="1"/>
</dbReference>
<dbReference type="Gene3D" id="3.40.50.1100">
    <property type="match status" value="2"/>
</dbReference>
<dbReference type="InterPro" id="IPR036052">
    <property type="entry name" value="TrpB-like_PALP_sf"/>
</dbReference>
<dbReference type="Pfam" id="PF00291">
    <property type="entry name" value="PALP"/>
    <property type="match status" value="1"/>
</dbReference>
<reference evidence="6" key="3">
    <citation type="submission" date="2025-09" db="UniProtKB">
        <authorList>
            <consortium name="Ensembl"/>
        </authorList>
    </citation>
    <scope>IDENTIFICATION</scope>
</reference>